<keyword evidence="3" id="KW-0272">Extracellular matrix</keyword>
<dbReference type="InterPro" id="IPR008983">
    <property type="entry name" value="Tumour_necrosis_fac-like_dom"/>
</dbReference>
<dbReference type="GO" id="GO:0005581">
    <property type="term" value="C:collagen trimer"/>
    <property type="evidence" value="ECO:0007669"/>
    <property type="project" value="UniProtKB-KW"/>
</dbReference>
<comment type="caution">
    <text evidence="8">The sequence shown here is derived from an EMBL/GenBank/DDBJ whole genome shotgun (WGS) entry which is preliminary data.</text>
</comment>
<feature type="domain" description="C1q" evidence="7">
    <location>
        <begin position="204"/>
        <end position="345"/>
    </location>
</feature>
<evidence type="ECO:0000256" key="6">
    <source>
        <dbReference type="SAM" id="MobiDB-lite"/>
    </source>
</evidence>
<keyword evidence="9" id="KW-1185">Reference proteome</keyword>
<dbReference type="PANTHER" id="PTHR15427:SF52">
    <property type="entry name" value="C1Q DOMAIN-CONTAINING PROTEIN"/>
    <property type="match status" value="1"/>
</dbReference>
<feature type="compositionally biased region" description="Low complexity" evidence="6">
    <location>
        <begin position="156"/>
        <end position="169"/>
    </location>
</feature>
<evidence type="ECO:0000256" key="5">
    <source>
        <dbReference type="ARBA" id="ARBA00023119"/>
    </source>
</evidence>
<dbReference type="EMBL" id="JAAGNN010000005">
    <property type="protein sequence ID" value="KAF4089492.1"/>
    <property type="molecule type" value="Genomic_DNA"/>
</dbReference>
<dbReference type="PRINTS" id="PR00007">
    <property type="entry name" value="COMPLEMNTC1Q"/>
</dbReference>
<keyword evidence="5" id="KW-0176">Collagen</keyword>
<dbReference type="InterPro" id="IPR008160">
    <property type="entry name" value="Collagen"/>
</dbReference>
<dbReference type="SMART" id="SM00110">
    <property type="entry name" value="C1Q"/>
    <property type="match status" value="1"/>
</dbReference>
<comment type="subcellular location">
    <subcellularLocation>
        <location evidence="1">Secreted</location>
        <location evidence="1">Extracellular space</location>
        <location evidence="1">Extracellular matrix</location>
    </subcellularLocation>
</comment>
<organism evidence="8 9">
    <name type="scientific">Ameiurus melas</name>
    <name type="common">Black bullhead</name>
    <name type="synonym">Silurus melas</name>
    <dbReference type="NCBI Taxonomy" id="219545"/>
    <lineage>
        <taxon>Eukaryota</taxon>
        <taxon>Metazoa</taxon>
        <taxon>Chordata</taxon>
        <taxon>Craniata</taxon>
        <taxon>Vertebrata</taxon>
        <taxon>Euteleostomi</taxon>
        <taxon>Actinopterygii</taxon>
        <taxon>Neopterygii</taxon>
        <taxon>Teleostei</taxon>
        <taxon>Ostariophysi</taxon>
        <taxon>Siluriformes</taxon>
        <taxon>Ictaluridae</taxon>
        <taxon>Ameiurus</taxon>
    </lineage>
</organism>
<evidence type="ECO:0000256" key="3">
    <source>
        <dbReference type="ARBA" id="ARBA00022530"/>
    </source>
</evidence>
<dbReference type="InterPro" id="IPR050392">
    <property type="entry name" value="Collagen/C1q_domain"/>
</dbReference>
<evidence type="ECO:0000256" key="1">
    <source>
        <dbReference type="ARBA" id="ARBA00004498"/>
    </source>
</evidence>
<dbReference type="PROSITE" id="PS50871">
    <property type="entry name" value="C1Q"/>
    <property type="match status" value="1"/>
</dbReference>
<sequence length="345" mass="37682">MALDDKLSEAPKKTKPYKELRKRRGCLRHSSSCSNAKVPFWAASFLSKTPSVRLVFRSWFLNLRIWKIQQSVEIVTVLTNSKDKNQMALLSALWFSVLLLQCFRLRLSAGAETLSCPALAGVPGSPGHNGLPGRDGRDGHPGPKGDKGELGLSVQGPPGKIGPEGPIGPAGLKGQKGDPGDFSSASLKQDVEQVKHQLNVLLRDIMAKVAFSATLSTLTSGFRNIGPYSERRTLVYENALTNIGDAYNPKTGIFTAPVKGVYYFSIVLFNAHDHSTGLSLMKNGETIVSVSDNTPGADTEDTAGNSFSLLLEKGDRVYLELLENRKVYTDQWRRNTFSGHLLFTM</sequence>
<dbReference type="AlphaFoldDB" id="A0A7J6B312"/>
<dbReference type="Pfam" id="PF01391">
    <property type="entry name" value="Collagen"/>
    <property type="match status" value="1"/>
</dbReference>
<protein>
    <recommendedName>
        <fullName evidence="7">C1q domain-containing protein</fullName>
    </recommendedName>
</protein>
<dbReference type="PANTHER" id="PTHR15427">
    <property type="entry name" value="EMILIN ELASTIN MICROFIBRIL INTERFACE-LOCATED PROTEIN ELASTIN MICROFIBRIL INTERFACER"/>
    <property type="match status" value="1"/>
</dbReference>
<evidence type="ECO:0000313" key="8">
    <source>
        <dbReference type="EMBL" id="KAF4089492.1"/>
    </source>
</evidence>
<evidence type="ECO:0000256" key="4">
    <source>
        <dbReference type="ARBA" id="ARBA00022729"/>
    </source>
</evidence>
<evidence type="ECO:0000259" key="7">
    <source>
        <dbReference type="PROSITE" id="PS50871"/>
    </source>
</evidence>
<name>A0A7J6B312_AMEME</name>
<dbReference type="Gene3D" id="2.60.120.40">
    <property type="match status" value="1"/>
</dbReference>
<evidence type="ECO:0000313" key="9">
    <source>
        <dbReference type="Proteomes" id="UP000593565"/>
    </source>
</evidence>
<dbReference type="InterPro" id="IPR001073">
    <property type="entry name" value="C1q_dom"/>
</dbReference>
<feature type="compositionally biased region" description="Basic and acidic residues" evidence="6">
    <location>
        <begin position="134"/>
        <end position="149"/>
    </location>
</feature>
<feature type="region of interest" description="Disordered" evidence="6">
    <location>
        <begin position="122"/>
        <end position="184"/>
    </location>
</feature>
<gene>
    <name evidence="8" type="ORF">AMELA_G00066540</name>
</gene>
<proteinExistence type="predicted"/>
<dbReference type="Proteomes" id="UP000593565">
    <property type="component" value="Unassembled WGS sequence"/>
</dbReference>
<keyword evidence="4" id="KW-0732">Signal</keyword>
<accession>A0A7J6B312</accession>
<dbReference type="Pfam" id="PF00386">
    <property type="entry name" value="C1q"/>
    <property type="match status" value="1"/>
</dbReference>
<reference evidence="8 9" key="1">
    <citation type="submission" date="2020-02" db="EMBL/GenBank/DDBJ databases">
        <title>A chromosome-scale genome assembly of the black bullhead catfish (Ameiurus melas).</title>
        <authorList>
            <person name="Wen M."/>
            <person name="Zham M."/>
            <person name="Cabau C."/>
            <person name="Klopp C."/>
            <person name="Donnadieu C."/>
            <person name="Roques C."/>
            <person name="Bouchez O."/>
            <person name="Lampietro C."/>
            <person name="Jouanno E."/>
            <person name="Herpin A."/>
            <person name="Louis A."/>
            <person name="Berthelot C."/>
            <person name="Parey E."/>
            <person name="Roest-Crollius H."/>
            <person name="Braasch I."/>
            <person name="Postlethwait J."/>
            <person name="Robinson-Rechavi M."/>
            <person name="Echchiki A."/>
            <person name="Begum T."/>
            <person name="Montfort J."/>
            <person name="Schartl M."/>
            <person name="Bobe J."/>
            <person name="Guiguen Y."/>
        </authorList>
    </citation>
    <scope>NUCLEOTIDE SEQUENCE [LARGE SCALE GENOMIC DNA]</scope>
    <source>
        <strain evidence="8">M_S1</strain>
        <tissue evidence="8">Blood</tissue>
    </source>
</reference>
<dbReference type="SUPFAM" id="SSF49842">
    <property type="entry name" value="TNF-like"/>
    <property type="match status" value="1"/>
</dbReference>
<evidence type="ECO:0000256" key="2">
    <source>
        <dbReference type="ARBA" id="ARBA00022525"/>
    </source>
</evidence>
<keyword evidence="2" id="KW-0964">Secreted</keyword>